<dbReference type="GO" id="GO:1990246">
    <property type="term" value="C:uniplex complex"/>
    <property type="evidence" value="ECO:0007669"/>
    <property type="project" value="TreeGrafter"/>
</dbReference>
<dbReference type="AlphaFoldDB" id="A0A060Y6T0"/>
<dbReference type="InterPro" id="IPR039800">
    <property type="entry name" value="MICU1/2/3"/>
</dbReference>
<sequence length="144" mass="16090">TSSSPFRPYGVEISHLHTSSSSSEPHAGFKIAFNMFDADGNQMVDKREFLVLQEIFRKKNEKKGRKGDVEKSAQLSMQLYGYQVAPINSVCINSTAPEMAPYSLYSALLLSKSITLVNREPFRTHLCTFVPGLNSVSIRSIEIE</sequence>
<accession>A0A060Y6T0</accession>
<dbReference type="GO" id="GO:0051560">
    <property type="term" value="P:mitochondrial calcium ion homeostasis"/>
    <property type="evidence" value="ECO:0007669"/>
    <property type="project" value="TreeGrafter"/>
</dbReference>
<keyword evidence="5" id="KW-0999">Mitochondrion inner membrane</keyword>
<dbReference type="InterPro" id="IPR011992">
    <property type="entry name" value="EF-hand-dom_pair"/>
</dbReference>
<evidence type="ECO:0000256" key="6">
    <source>
        <dbReference type="ARBA" id="ARBA00022837"/>
    </source>
</evidence>
<keyword evidence="4" id="KW-0677">Repeat</keyword>
<proteinExistence type="predicted"/>
<dbReference type="Gene3D" id="1.10.238.10">
    <property type="entry name" value="EF-hand"/>
    <property type="match status" value="1"/>
</dbReference>
<keyword evidence="7" id="KW-0809">Transit peptide</keyword>
<feature type="non-terminal residue" evidence="11">
    <location>
        <position position="1"/>
    </location>
</feature>
<dbReference type="PANTHER" id="PTHR12294:SF10">
    <property type="entry name" value="CALCIUM UPTAKE PROTEIN 3, MITOCHONDRIAL"/>
    <property type="match status" value="1"/>
</dbReference>
<keyword evidence="3" id="KW-0479">Metal-binding</keyword>
<evidence type="ECO:0000259" key="10">
    <source>
        <dbReference type="PROSITE" id="PS50222"/>
    </source>
</evidence>
<dbReference type="InterPro" id="IPR002048">
    <property type="entry name" value="EF_hand_dom"/>
</dbReference>
<evidence type="ECO:0000256" key="3">
    <source>
        <dbReference type="ARBA" id="ARBA00022723"/>
    </source>
</evidence>
<dbReference type="GO" id="GO:0005758">
    <property type="term" value="C:mitochondrial intermembrane space"/>
    <property type="evidence" value="ECO:0007669"/>
    <property type="project" value="UniProtKB-SubCell"/>
</dbReference>
<gene>
    <name evidence="11" type="ORF">GSONMT00062223001</name>
</gene>
<evidence type="ECO:0000256" key="2">
    <source>
        <dbReference type="ARBA" id="ARBA00004569"/>
    </source>
</evidence>
<dbReference type="PaxDb" id="8022-A0A060Y6T0"/>
<evidence type="ECO:0000313" key="11">
    <source>
        <dbReference type="EMBL" id="CDQ87451.1"/>
    </source>
</evidence>
<evidence type="ECO:0000256" key="5">
    <source>
        <dbReference type="ARBA" id="ARBA00022792"/>
    </source>
</evidence>
<evidence type="ECO:0000256" key="1">
    <source>
        <dbReference type="ARBA" id="ARBA00004273"/>
    </source>
</evidence>
<comment type="subcellular location">
    <subcellularLocation>
        <location evidence="1">Mitochondrion inner membrane</location>
    </subcellularLocation>
    <subcellularLocation>
        <location evidence="2">Mitochondrion intermembrane space</location>
    </subcellularLocation>
</comment>
<evidence type="ECO:0000256" key="7">
    <source>
        <dbReference type="ARBA" id="ARBA00022946"/>
    </source>
</evidence>
<feature type="domain" description="EF-hand" evidence="10">
    <location>
        <begin position="24"/>
        <end position="59"/>
    </location>
</feature>
<dbReference type="SUPFAM" id="SSF47473">
    <property type="entry name" value="EF-hand"/>
    <property type="match status" value="1"/>
</dbReference>
<keyword evidence="9" id="KW-0472">Membrane</keyword>
<dbReference type="STRING" id="8022.A0A060Y6T0"/>
<name>A0A060Y6T0_ONCMY</name>
<evidence type="ECO:0000256" key="4">
    <source>
        <dbReference type="ARBA" id="ARBA00022737"/>
    </source>
</evidence>
<organism evidence="11 12">
    <name type="scientific">Oncorhynchus mykiss</name>
    <name type="common">Rainbow trout</name>
    <name type="synonym">Salmo gairdneri</name>
    <dbReference type="NCBI Taxonomy" id="8022"/>
    <lineage>
        <taxon>Eukaryota</taxon>
        <taxon>Metazoa</taxon>
        <taxon>Chordata</taxon>
        <taxon>Craniata</taxon>
        <taxon>Vertebrata</taxon>
        <taxon>Euteleostomi</taxon>
        <taxon>Actinopterygii</taxon>
        <taxon>Neopterygii</taxon>
        <taxon>Teleostei</taxon>
        <taxon>Protacanthopterygii</taxon>
        <taxon>Salmoniformes</taxon>
        <taxon>Salmonidae</taxon>
        <taxon>Salmoninae</taxon>
        <taxon>Oncorhynchus</taxon>
    </lineage>
</organism>
<dbReference type="Proteomes" id="UP000193380">
    <property type="component" value="Unassembled WGS sequence"/>
</dbReference>
<dbReference type="InterPro" id="IPR018247">
    <property type="entry name" value="EF_Hand_1_Ca_BS"/>
</dbReference>
<reference evidence="11" key="2">
    <citation type="submission" date="2014-03" db="EMBL/GenBank/DDBJ databases">
        <authorList>
            <person name="Genoscope - CEA"/>
        </authorList>
    </citation>
    <scope>NUCLEOTIDE SEQUENCE</scope>
</reference>
<evidence type="ECO:0000256" key="8">
    <source>
        <dbReference type="ARBA" id="ARBA00023128"/>
    </source>
</evidence>
<dbReference type="PROSITE" id="PS50222">
    <property type="entry name" value="EF_HAND_2"/>
    <property type="match status" value="1"/>
</dbReference>
<dbReference type="PANTHER" id="PTHR12294">
    <property type="entry name" value="EF HAND DOMAIN FAMILY A1,A2-RELATED"/>
    <property type="match status" value="1"/>
</dbReference>
<protein>
    <recommendedName>
        <fullName evidence="10">EF-hand domain-containing protein</fullName>
    </recommendedName>
</protein>
<evidence type="ECO:0000313" key="12">
    <source>
        <dbReference type="Proteomes" id="UP000193380"/>
    </source>
</evidence>
<dbReference type="GO" id="GO:0036444">
    <property type="term" value="P:calcium import into the mitochondrion"/>
    <property type="evidence" value="ECO:0007669"/>
    <property type="project" value="TreeGrafter"/>
</dbReference>
<dbReference type="GO" id="GO:0005509">
    <property type="term" value="F:calcium ion binding"/>
    <property type="evidence" value="ECO:0007669"/>
    <property type="project" value="InterPro"/>
</dbReference>
<keyword evidence="8" id="KW-0496">Mitochondrion</keyword>
<evidence type="ECO:0000256" key="9">
    <source>
        <dbReference type="ARBA" id="ARBA00023136"/>
    </source>
</evidence>
<dbReference type="EMBL" id="FR907920">
    <property type="protein sequence ID" value="CDQ87451.1"/>
    <property type="molecule type" value="Genomic_DNA"/>
</dbReference>
<reference evidence="11" key="1">
    <citation type="journal article" date="2014" name="Nat. Commun.">
        <title>The rainbow trout genome provides novel insights into evolution after whole-genome duplication in vertebrates.</title>
        <authorList>
            <person name="Berthelot C."/>
            <person name="Brunet F."/>
            <person name="Chalopin D."/>
            <person name="Juanchich A."/>
            <person name="Bernard M."/>
            <person name="Noel B."/>
            <person name="Bento P."/>
            <person name="Da Silva C."/>
            <person name="Labadie K."/>
            <person name="Alberti A."/>
            <person name="Aury J.M."/>
            <person name="Louis A."/>
            <person name="Dehais P."/>
            <person name="Bardou P."/>
            <person name="Montfort J."/>
            <person name="Klopp C."/>
            <person name="Cabau C."/>
            <person name="Gaspin C."/>
            <person name="Thorgaard G.H."/>
            <person name="Boussaha M."/>
            <person name="Quillet E."/>
            <person name="Guyomard R."/>
            <person name="Galiana D."/>
            <person name="Bobe J."/>
            <person name="Volff J.N."/>
            <person name="Genet C."/>
            <person name="Wincker P."/>
            <person name="Jaillon O."/>
            <person name="Roest Crollius H."/>
            <person name="Guiguen Y."/>
        </authorList>
    </citation>
    <scope>NUCLEOTIDE SEQUENCE [LARGE SCALE GENOMIC DNA]</scope>
</reference>
<keyword evidence="6" id="KW-0106">Calcium</keyword>
<dbReference type="PROSITE" id="PS00018">
    <property type="entry name" value="EF_HAND_1"/>
    <property type="match status" value="1"/>
</dbReference>